<evidence type="ECO:0000313" key="4">
    <source>
        <dbReference type="EMBL" id="CAC5374831.1"/>
    </source>
</evidence>
<keyword evidence="5" id="KW-1185">Reference proteome</keyword>
<dbReference type="EMBL" id="CACVKT020002066">
    <property type="protein sequence ID" value="CAC5374831.1"/>
    <property type="molecule type" value="Genomic_DNA"/>
</dbReference>
<dbReference type="OrthoDB" id="10548673at2759"/>
<dbReference type="AlphaFoldDB" id="A0A6J8AVR4"/>
<proteinExistence type="predicted"/>
<reference evidence="4 5" key="1">
    <citation type="submission" date="2020-06" db="EMBL/GenBank/DDBJ databases">
        <authorList>
            <person name="Li R."/>
            <person name="Bekaert M."/>
        </authorList>
    </citation>
    <scope>NUCLEOTIDE SEQUENCE [LARGE SCALE GENOMIC DNA]</scope>
    <source>
        <strain evidence="5">wild</strain>
    </source>
</reference>
<dbReference type="Proteomes" id="UP000507470">
    <property type="component" value="Unassembled WGS sequence"/>
</dbReference>
<evidence type="ECO:0000256" key="1">
    <source>
        <dbReference type="SAM" id="Coils"/>
    </source>
</evidence>
<organism evidence="4 5">
    <name type="scientific">Mytilus coruscus</name>
    <name type="common">Sea mussel</name>
    <dbReference type="NCBI Taxonomy" id="42192"/>
    <lineage>
        <taxon>Eukaryota</taxon>
        <taxon>Metazoa</taxon>
        <taxon>Spiralia</taxon>
        <taxon>Lophotrochozoa</taxon>
        <taxon>Mollusca</taxon>
        <taxon>Bivalvia</taxon>
        <taxon>Autobranchia</taxon>
        <taxon>Pteriomorphia</taxon>
        <taxon>Mytilida</taxon>
        <taxon>Mytiloidea</taxon>
        <taxon>Mytilidae</taxon>
        <taxon>Mytilinae</taxon>
        <taxon>Mytilus</taxon>
    </lineage>
</organism>
<protein>
    <submittedName>
        <fullName evidence="4">HIVEP</fullName>
    </submittedName>
</protein>
<dbReference type="InterPro" id="IPR013087">
    <property type="entry name" value="Znf_C2H2_type"/>
</dbReference>
<evidence type="ECO:0000313" key="5">
    <source>
        <dbReference type="Proteomes" id="UP000507470"/>
    </source>
</evidence>
<feature type="domain" description="C2H2-type" evidence="3">
    <location>
        <begin position="2"/>
        <end position="26"/>
    </location>
</feature>
<dbReference type="SMART" id="SM00355">
    <property type="entry name" value="ZnF_C2H2"/>
    <property type="match status" value="2"/>
</dbReference>
<sequence length="328" mass="38223">MFACNGNLCSFKTSSKKIIKWHVIRHHTPLESVPFHCTLCQYRAKNYIQLIKHFDQQKHKLMNLQQNLSQQQCIGTSKPYDVTFTHDKGGDVQILQAESIPRQGMVVQTEESVSLSDVVAMEDPTNITEEDILQKAVKYAEIQEEEDFIPDYDDYSSDDITVINKPKDNSCQTDEDLPQRVSLLEEQLKIERETHKIETNKLADFIKRLQTRLDQKEEEVKNLNSMIVAIDEYENLPKYGTRSSHALDGFEELWNNPDEETVRLQEKFQDTNNNTTKRPMNKSPSPTKKKLKSVVIRPKSSVEVWKEFAHKVNKSYKKDLLPRKGYRF</sequence>
<evidence type="ECO:0000256" key="2">
    <source>
        <dbReference type="SAM" id="MobiDB-lite"/>
    </source>
</evidence>
<name>A0A6J8AVR4_MYTCO</name>
<accession>A0A6J8AVR4</accession>
<evidence type="ECO:0000259" key="3">
    <source>
        <dbReference type="SMART" id="SM00355"/>
    </source>
</evidence>
<feature type="coiled-coil region" evidence="1">
    <location>
        <begin position="199"/>
        <end position="226"/>
    </location>
</feature>
<feature type="region of interest" description="Disordered" evidence="2">
    <location>
        <begin position="268"/>
        <end position="293"/>
    </location>
</feature>
<feature type="domain" description="C2H2-type" evidence="3">
    <location>
        <begin position="35"/>
        <end position="59"/>
    </location>
</feature>
<gene>
    <name evidence="4" type="ORF">MCOR_12076</name>
</gene>
<keyword evidence="1" id="KW-0175">Coiled coil</keyword>
<dbReference type="Gene3D" id="3.30.160.60">
    <property type="entry name" value="Classic Zinc Finger"/>
    <property type="match status" value="1"/>
</dbReference>